<dbReference type="NCBIfam" id="TIGR00089">
    <property type="entry name" value="MiaB/RimO family radical SAM methylthiotransferase"/>
    <property type="match status" value="1"/>
</dbReference>
<dbReference type="GO" id="GO:0051539">
    <property type="term" value="F:4 iron, 4 sulfur cluster binding"/>
    <property type="evidence" value="ECO:0007669"/>
    <property type="project" value="UniProtKB-UniRule"/>
</dbReference>
<keyword evidence="7 8" id="KW-0411">Iron-sulfur</keyword>
<reference evidence="11" key="1">
    <citation type="submission" date="2020-10" db="EMBL/GenBank/DDBJ databases">
        <authorList>
            <person name="Gilroy R."/>
        </authorList>
    </citation>
    <scope>NUCLEOTIDE SEQUENCE</scope>
    <source>
        <strain evidence="11">ChiGjej1B1-22543</strain>
    </source>
</reference>
<proteinExistence type="inferred from homology"/>
<evidence type="ECO:0000256" key="4">
    <source>
        <dbReference type="ARBA" id="ARBA00022691"/>
    </source>
</evidence>
<dbReference type="EMBL" id="DVMV01000005">
    <property type="protein sequence ID" value="HIU44771.1"/>
    <property type="molecule type" value="Genomic_DNA"/>
</dbReference>
<dbReference type="Pfam" id="PF18693">
    <property type="entry name" value="TRAM_2"/>
    <property type="match status" value="1"/>
</dbReference>
<keyword evidence="3 8" id="KW-0808">Transferase</keyword>
<keyword evidence="6 8" id="KW-0408">Iron</keyword>
<keyword evidence="1 8" id="KW-0004">4Fe-4S</keyword>
<protein>
    <recommendedName>
        <fullName evidence="8">Ribosomal protein uS12 methylthiotransferase RimO</fullName>
        <shortName evidence="8">uS12 MTTase</shortName>
        <shortName evidence="8">uS12 methylthiotransferase</shortName>
        <ecNumber evidence="8">2.8.4.4</ecNumber>
    </recommendedName>
    <alternativeName>
        <fullName evidence="8">Ribosomal protein uS12 (aspartate-C(3))-methylthiotransferase</fullName>
    </alternativeName>
    <alternativeName>
        <fullName evidence="8">Ribosome maturation factor RimO</fullName>
    </alternativeName>
</protein>
<comment type="function">
    <text evidence="8">Catalyzes the methylthiolation of an aspartic acid residue of ribosomal protein uS12.</text>
</comment>
<dbReference type="FunFam" id="3.80.30.20:FF:000001">
    <property type="entry name" value="tRNA-2-methylthio-N(6)-dimethylallyladenosine synthase 2"/>
    <property type="match status" value="1"/>
</dbReference>
<dbReference type="PANTHER" id="PTHR43837:SF1">
    <property type="entry name" value="RIBOSOMAL PROTEIN US12 METHYLTHIOTRANSFERASE RIMO"/>
    <property type="match status" value="1"/>
</dbReference>
<dbReference type="CDD" id="cd01335">
    <property type="entry name" value="Radical_SAM"/>
    <property type="match status" value="1"/>
</dbReference>
<dbReference type="PROSITE" id="PS51918">
    <property type="entry name" value="RADICAL_SAM"/>
    <property type="match status" value="1"/>
</dbReference>
<feature type="binding site" evidence="8">
    <location>
        <position position="145"/>
    </location>
    <ligand>
        <name>[4Fe-4S] cluster</name>
        <dbReference type="ChEBI" id="CHEBI:49883"/>
        <label>2</label>
        <note>4Fe-4S-S-AdoMet</note>
    </ligand>
</feature>
<dbReference type="AlphaFoldDB" id="A0A9D1LMV1"/>
<feature type="domain" description="MTTase N-terminal" evidence="9">
    <location>
        <begin position="2"/>
        <end position="112"/>
    </location>
</feature>
<dbReference type="SFLD" id="SFLDG01082">
    <property type="entry name" value="B12-binding_domain_containing"/>
    <property type="match status" value="1"/>
</dbReference>
<dbReference type="SUPFAM" id="SSF102114">
    <property type="entry name" value="Radical SAM enzymes"/>
    <property type="match status" value="1"/>
</dbReference>
<dbReference type="PROSITE" id="PS01278">
    <property type="entry name" value="MTTASE_RADICAL"/>
    <property type="match status" value="1"/>
</dbReference>
<comment type="cofactor">
    <cofactor evidence="8">
        <name>[4Fe-4S] cluster</name>
        <dbReference type="ChEBI" id="CHEBI:49883"/>
    </cofactor>
    <text evidence="8">Binds 2 [4Fe-4S] clusters. One cluster is coordinated with 3 cysteines and an exchangeable S-adenosyl-L-methionine.</text>
</comment>
<dbReference type="InterPro" id="IPR023404">
    <property type="entry name" value="rSAM_horseshoe"/>
</dbReference>
<dbReference type="SFLD" id="SFLDS00029">
    <property type="entry name" value="Radical_SAM"/>
    <property type="match status" value="1"/>
</dbReference>
<evidence type="ECO:0000259" key="10">
    <source>
        <dbReference type="PROSITE" id="PS51918"/>
    </source>
</evidence>
<dbReference type="GO" id="GO:0005829">
    <property type="term" value="C:cytosol"/>
    <property type="evidence" value="ECO:0007669"/>
    <property type="project" value="TreeGrafter"/>
</dbReference>
<comment type="similarity">
    <text evidence="8">Belongs to the methylthiotransferase family. RimO subfamily.</text>
</comment>
<evidence type="ECO:0000256" key="7">
    <source>
        <dbReference type="ARBA" id="ARBA00023014"/>
    </source>
</evidence>
<evidence type="ECO:0000259" key="9">
    <source>
        <dbReference type="PROSITE" id="PS51449"/>
    </source>
</evidence>
<name>A0A9D1LMV1_9FIRM</name>
<comment type="caution">
    <text evidence="11">The sequence shown here is derived from an EMBL/GenBank/DDBJ whole genome shotgun (WGS) entry which is preliminary data.</text>
</comment>
<evidence type="ECO:0000256" key="2">
    <source>
        <dbReference type="ARBA" id="ARBA00022490"/>
    </source>
</evidence>
<dbReference type="InterPro" id="IPR038135">
    <property type="entry name" value="Methylthiotransferase_N_sf"/>
</dbReference>
<reference evidence="11" key="2">
    <citation type="journal article" date="2021" name="PeerJ">
        <title>Extensive microbial diversity within the chicken gut microbiome revealed by metagenomics and culture.</title>
        <authorList>
            <person name="Gilroy R."/>
            <person name="Ravi A."/>
            <person name="Getino M."/>
            <person name="Pursley I."/>
            <person name="Horton D.L."/>
            <person name="Alikhan N.F."/>
            <person name="Baker D."/>
            <person name="Gharbi K."/>
            <person name="Hall N."/>
            <person name="Watson M."/>
            <person name="Adriaenssens E.M."/>
            <person name="Foster-Nyarko E."/>
            <person name="Jarju S."/>
            <person name="Secka A."/>
            <person name="Antonio M."/>
            <person name="Oren A."/>
            <person name="Chaudhuri R.R."/>
            <person name="La Ragione R."/>
            <person name="Hildebrand F."/>
            <person name="Pallen M.J."/>
        </authorList>
    </citation>
    <scope>NUCLEOTIDE SEQUENCE</scope>
    <source>
        <strain evidence="11">ChiGjej1B1-22543</strain>
    </source>
</reference>
<dbReference type="InterPro" id="IPR006638">
    <property type="entry name" value="Elp3/MiaA/NifB-like_rSAM"/>
</dbReference>
<dbReference type="InterPro" id="IPR005839">
    <property type="entry name" value="Methylthiotransferase"/>
</dbReference>
<sequence length="429" mass="48541">MISVYCVSLGCAKNRIDTEMILASFPDTARLVDSPERADLILINTCAFIADAKKESIQTILELSRYKGKVAVVGCLAERYYDEIKQEMPEIDCLIPIKDYGELQDYLSGLTGEKGFRKLDPLKRVLTTGEHSAYLRISDGCDNFCSFCAIPYIRGRFKSRPYAEIIEEARILRDKGVKEISLISQDTTVYGRDFPSRRPDIVDLLKELDGMGFYSIRLLYLYPSEISDGLIDLIASSKSIAHYFDIPVQCASDHLLHLMNRHGDAAQMRELFAKIRRKCPDAVLRTTLIAGFPGENEEDQKQTIEFLKSIRFDHMGCFTYSREEGTAGYSLPDQIPEKLKRARRDELMKLQSRICYEINKSHVGQKLEGMVVGKRGKGVYQIRTYLNAPDDIDGSFTFSSPVDHKEGDIVKVRVTGALVYDLMGEEVLA</sequence>
<gene>
    <name evidence="8 11" type="primary">rimO</name>
    <name evidence="11" type="ORF">IAC52_00520</name>
</gene>
<dbReference type="Gene3D" id="3.80.30.20">
    <property type="entry name" value="tm_1862 like domain"/>
    <property type="match status" value="1"/>
</dbReference>
<dbReference type="InterPro" id="IPR005840">
    <property type="entry name" value="Ribosomal_uS12_MeSTrfase_RimO"/>
</dbReference>
<dbReference type="SMART" id="SM00729">
    <property type="entry name" value="Elp3"/>
    <property type="match status" value="1"/>
</dbReference>
<dbReference type="EC" id="2.8.4.4" evidence="8"/>
<dbReference type="GO" id="GO:0103039">
    <property type="term" value="F:protein methylthiotransferase activity"/>
    <property type="evidence" value="ECO:0007669"/>
    <property type="project" value="UniProtKB-EC"/>
</dbReference>
<dbReference type="Pfam" id="PF00919">
    <property type="entry name" value="UPF0004"/>
    <property type="match status" value="1"/>
</dbReference>
<dbReference type="GO" id="GO:0035599">
    <property type="term" value="F:aspartic acid methylthiotransferase activity"/>
    <property type="evidence" value="ECO:0007669"/>
    <property type="project" value="TreeGrafter"/>
</dbReference>
<evidence type="ECO:0000313" key="11">
    <source>
        <dbReference type="EMBL" id="HIU44771.1"/>
    </source>
</evidence>
<dbReference type="GO" id="GO:0046872">
    <property type="term" value="F:metal ion binding"/>
    <property type="evidence" value="ECO:0007669"/>
    <property type="project" value="UniProtKB-KW"/>
</dbReference>
<comment type="subcellular location">
    <subcellularLocation>
        <location evidence="8">Cytoplasm</location>
    </subcellularLocation>
</comment>
<feature type="binding site" evidence="8">
    <location>
        <position position="46"/>
    </location>
    <ligand>
        <name>[4Fe-4S] cluster</name>
        <dbReference type="ChEBI" id="CHEBI:49883"/>
        <label>1</label>
    </ligand>
</feature>
<dbReference type="InterPro" id="IPR020612">
    <property type="entry name" value="Methylthiotransferase_CS"/>
</dbReference>
<dbReference type="InterPro" id="IPR007197">
    <property type="entry name" value="rSAM"/>
</dbReference>
<dbReference type="GO" id="GO:0140101">
    <property type="term" value="F:catalytic activity, acting on a tRNA"/>
    <property type="evidence" value="ECO:0007669"/>
    <property type="project" value="UniProtKB-ARBA"/>
</dbReference>
<accession>A0A9D1LMV1</accession>
<dbReference type="InterPro" id="IPR058240">
    <property type="entry name" value="rSAM_sf"/>
</dbReference>
<dbReference type="SFLD" id="SFLDG01061">
    <property type="entry name" value="methylthiotransferase"/>
    <property type="match status" value="1"/>
</dbReference>
<dbReference type="InterPro" id="IPR012340">
    <property type="entry name" value="NA-bd_OB-fold"/>
</dbReference>
<evidence type="ECO:0000256" key="5">
    <source>
        <dbReference type="ARBA" id="ARBA00022723"/>
    </source>
</evidence>
<dbReference type="GO" id="GO:0005840">
    <property type="term" value="C:ribosome"/>
    <property type="evidence" value="ECO:0007669"/>
    <property type="project" value="UniProtKB-KW"/>
</dbReference>
<keyword evidence="11" id="KW-0687">Ribonucleoprotein</keyword>
<feature type="binding site" evidence="8">
    <location>
        <position position="11"/>
    </location>
    <ligand>
        <name>[4Fe-4S] cluster</name>
        <dbReference type="ChEBI" id="CHEBI:49883"/>
        <label>1</label>
    </ligand>
</feature>
<evidence type="ECO:0000256" key="8">
    <source>
        <dbReference type="HAMAP-Rule" id="MF_01865"/>
    </source>
</evidence>
<feature type="binding site" evidence="8">
    <location>
        <position position="148"/>
    </location>
    <ligand>
        <name>[4Fe-4S] cluster</name>
        <dbReference type="ChEBI" id="CHEBI:49883"/>
        <label>2</label>
        <note>4Fe-4S-S-AdoMet</note>
    </ligand>
</feature>
<dbReference type="SFLD" id="SFLDF00274">
    <property type="entry name" value="ribosomal_protein_S12_methylth"/>
    <property type="match status" value="1"/>
</dbReference>
<organism evidence="11 12">
    <name type="scientific">Candidatus Alloenteromonas pullicola</name>
    <dbReference type="NCBI Taxonomy" id="2840784"/>
    <lineage>
        <taxon>Bacteria</taxon>
        <taxon>Bacillati</taxon>
        <taxon>Bacillota</taxon>
        <taxon>Bacillota incertae sedis</taxon>
        <taxon>Candidatus Alloenteromonas</taxon>
    </lineage>
</organism>
<keyword evidence="4 8" id="KW-0949">S-adenosyl-L-methionine</keyword>
<dbReference type="Proteomes" id="UP000824070">
    <property type="component" value="Unassembled WGS sequence"/>
</dbReference>
<dbReference type="InterPro" id="IPR013848">
    <property type="entry name" value="Methylthiotransferase_N"/>
</dbReference>
<keyword evidence="2 8" id="KW-0963">Cytoplasm</keyword>
<dbReference type="PANTHER" id="PTHR43837">
    <property type="entry name" value="RIBOSOMAL PROTEIN S12 METHYLTHIOTRANSFERASE RIMO"/>
    <property type="match status" value="1"/>
</dbReference>
<dbReference type="Gene3D" id="2.40.50.140">
    <property type="entry name" value="Nucleic acid-binding proteins"/>
    <property type="match status" value="1"/>
</dbReference>
<dbReference type="NCBIfam" id="TIGR01125">
    <property type="entry name" value="30S ribosomal protein S12 methylthiotransferase RimO"/>
    <property type="match status" value="1"/>
</dbReference>
<keyword evidence="5 8" id="KW-0479">Metal-binding</keyword>
<dbReference type="GO" id="GO:0035600">
    <property type="term" value="P:tRNA methylthiolation"/>
    <property type="evidence" value="ECO:0007669"/>
    <property type="project" value="UniProtKB-ARBA"/>
</dbReference>
<evidence type="ECO:0000313" key="12">
    <source>
        <dbReference type="Proteomes" id="UP000824070"/>
    </source>
</evidence>
<dbReference type="HAMAP" id="MF_01865">
    <property type="entry name" value="MTTase_RimO"/>
    <property type="match status" value="1"/>
</dbReference>
<evidence type="ECO:0000256" key="3">
    <source>
        <dbReference type="ARBA" id="ARBA00022679"/>
    </source>
</evidence>
<feature type="binding site" evidence="8">
    <location>
        <position position="141"/>
    </location>
    <ligand>
        <name>[4Fe-4S] cluster</name>
        <dbReference type="ChEBI" id="CHEBI:49883"/>
        <label>2</label>
        <note>4Fe-4S-S-AdoMet</note>
    </ligand>
</feature>
<dbReference type="Pfam" id="PF04055">
    <property type="entry name" value="Radical_SAM"/>
    <property type="match status" value="1"/>
</dbReference>
<feature type="binding site" evidence="8">
    <location>
        <position position="75"/>
    </location>
    <ligand>
        <name>[4Fe-4S] cluster</name>
        <dbReference type="ChEBI" id="CHEBI:49883"/>
        <label>1</label>
    </ligand>
</feature>
<feature type="domain" description="Radical SAM core" evidence="10">
    <location>
        <begin position="127"/>
        <end position="357"/>
    </location>
</feature>
<keyword evidence="11" id="KW-0689">Ribosomal protein</keyword>
<dbReference type="InterPro" id="IPR002792">
    <property type="entry name" value="TRAM_dom"/>
</dbReference>
<comment type="catalytic activity">
    <reaction evidence="8">
        <text>L-aspartate(89)-[ribosomal protein uS12]-hydrogen + (sulfur carrier)-SH + AH2 + 2 S-adenosyl-L-methionine = 3-methylsulfanyl-L-aspartate(89)-[ribosomal protein uS12]-hydrogen + (sulfur carrier)-H + 5'-deoxyadenosine + L-methionine + A + S-adenosyl-L-homocysteine + 2 H(+)</text>
        <dbReference type="Rhea" id="RHEA:37087"/>
        <dbReference type="Rhea" id="RHEA-COMP:10460"/>
        <dbReference type="Rhea" id="RHEA-COMP:10461"/>
        <dbReference type="Rhea" id="RHEA-COMP:14737"/>
        <dbReference type="Rhea" id="RHEA-COMP:14739"/>
        <dbReference type="ChEBI" id="CHEBI:13193"/>
        <dbReference type="ChEBI" id="CHEBI:15378"/>
        <dbReference type="ChEBI" id="CHEBI:17319"/>
        <dbReference type="ChEBI" id="CHEBI:17499"/>
        <dbReference type="ChEBI" id="CHEBI:29917"/>
        <dbReference type="ChEBI" id="CHEBI:29961"/>
        <dbReference type="ChEBI" id="CHEBI:57844"/>
        <dbReference type="ChEBI" id="CHEBI:57856"/>
        <dbReference type="ChEBI" id="CHEBI:59789"/>
        <dbReference type="ChEBI" id="CHEBI:64428"/>
        <dbReference type="ChEBI" id="CHEBI:73599"/>
        <dbReference type="EC" id="2.8.4.4"/>
    </reaction>
</comment>
<evidence type="ECO:0000256" key="1">
    <source>
        <dbReference type="ARBA" id="ARBA00022485"/>
    </source>
</evidence>
<evidence type="ECO:0000256" key="6">
    <source>
        <dbReference type="ARBA" id="ARBA00023004"/>
    </source>
</evidence>
<dbReference type="PROSITE" id="PS51449">
    <property type="entry name" value="MTTASE_N"/>
    <property type="match status" value="1"/>
</dbReference>
<dbReference type="Gene3D" id="3.40.50.12160">
    <property type="entry name" value="Methylthiotransferase, N-terminal domain"/>
    <property type="match status" value="1"/>
</dbReference>